<evidence type="ECO:0000313" key="6">
    <source>
        <dbReference type="EMBL" id="JAC78651.1"/>
    </source>
</evidence>
<dbReference type="Pfam" id="PF01124">
    <property type="entry name" value="MAPEG"/>
    <property type="match status" value="1"/>
</dbReference>
<reference evidence="6" key="1">
    <citation type="submission" date="2014-05" db="EMBL/GenBank/DDBJ databases">
        <title>The transcriptome of the halophilic microalga Tetraselmis sp. GSL018 isolated from the Great Salt Lake, Utah.</title>
        <authorList>
            <person name="Jinkerson R.E."/>
            <person name="D'Adamo S."/>
            <person name="Posewitz M.C."/>
        </authorList>
    </citation>
    <scope>NUCLEOTIDE SEQUENCE</scope>
    <source>
        <strain evidence="6">GSL018</strain>
    </source>
</reference>
<dbReference type="PANTHER" id="PTHR10250:SF26">
    <property type="entry name" value="GLUTATHIONE S-TRANSFERASE 3, MITOCHONDRIAL"/>
    <property type="match status" value="1"/>
</dbReference>
<evidence type="ECO:0000256" key="3">
    <source>
        <dbReference type="ARBA" id="ARBA00022989"/>
    </source>
</evidence>
<evidence type="ECO:0000256" key="2">
    <source>
        <dbReference type="ARBA" id="ARBA00022692"/>
    </source>
</evidence>
<name>A0A061S7B3_9CHLO</name>
<dbReference type="AlphaFoldDB" id="A0A061S7B3"/>
<proteinExistence type="predicted"/>
<protein>
    <submittedName>
        <fullName evidence="6">Glutathione S-transferase</fullName>
    </submittedName>
</protein>
<keyword evidence="3 5" id="KW-1133">Transmembrane helix</keyword>
<gene>
    <name evidence="6" type="primary">GST</name>
    <name evidence="6" type="ORF">TSPGSL018_14634</name>
</gene>
<comment type="subcellular location">
    <subcellularLocation>
        <location evidence="1">Membrane</location>
        <topology evidence="1">Multi-pass membrane protein</topology>
    </subcellularLocation>
</comment>
<dbReference type="PANTHER" id="PTHR10250">
    <property type="entry name" value="MICROSOMAL GLUTATHIONE S-TRANSFERASE"/>
    <property type="match status" value="1"/>
</dbReference>
<dbReference type="GO" id="GO:0004364">
    <property type="term" value="F:glutathione transferase activity"/>
    <property type="evidence" value="ECO:0007669"/>
    <property type="project" value="TreeGrafter"/>
</dbReference>
<feature type="transmembrane region" description="Helical" evidence="5">
    <location>
        <begin position="106"/>
        <end position="130"/>
    </location>
</feature>
<dbReference type="GO" id="GO:0004602">
    <property type="term" value="F:glutathione peroxidase activity"/>
    <property type="evidence" value="ECO:0007669"/>
    <property type="project" value="TreeGrafter"/>
</dbReference>
<dbReference type="InterPro" id="IPR001129">
    <property type="entry name" value="Membr-assoc_MAPEG"/>
</dbReference>
<dbReference type="GO" id="GO:0005783">
    <property type="term" value="C:endoplasmic reticulum"/>
    <property type="evidence" value="ECO:0007669"/>
    <property type="project" value="TreeGrafter"/>
</dbReference>
<dbReference type="SUPFAM" id="SSF161084">
    <property type="entry name" value="MAPEG domain-like"/>
    <property type="match status" value="1"/>
</dbReference>
<dbReference type="Gene3D" id="1.20.120.550">
    <property type="entry name" value="Membrane associated eicosanoid/glutathione metabolism-like domain"/>
    <property type="match status" value="1"/>
</dbReference>
<dbReference type="EMBL" id="GBEZ01006766">
    <property type="protein sequence ID" value="JAC78651.1"/>
    <property type="molecule type" value="Transcribed_RNA"/>
</dbReference>
<feature type="transmembrane region" description="Helical" evidence="5">
    <location>
        <begin position="42"/>
        <end position="61"/>
    </location>
</feature>
<dbReference type="InterPro" id="IPR023352">
    <property type="entry name" value="MAPEG-like_dom_sf"/>
</dbReference>
<evidence type="ECO:0000256" key="1">
    <source>
        <dbReference type="ARBA" id="ARBA00004141"/>
    </source>
</evidence>
<organism evidence="6">
    <name type="scientific">Tetraselmis sp. GSL018</name>
    <dbReference type="NCBI Taxonomy" id="582737"/>
    <lineage>
        <taxon>Eukaryota</taxon>
        <taxon>Viridiplantae</taxon>
        <taxon>Chlorophyta</taxon>
        <taxon>core chlorophytes</taxon>
        <taxon>Chlorodendrophyceae</taxon>
        <taxon>Chlorodendrales</taxon>
        <taxon>Chlorodendraceae</taxon>
        <taxon>Tetraselmis</taxon>
    </lineage>
</organism>
<dbReference type="GO" id="GO:0005635">
    <property type="term" value="C:nuclear envelope"/>
    <property type="evidence" value="ECO:0007669"/>
    <property type="project" value="TreeGrafter"/>
</dbReference>
<sequence>MVLATLAKIFGGSAAVFAAERFLSQGANLPSLTKLEVPGLYGAVILANAVGTGFVLFKLGMEVGKARKKYNVEYPKMYADGDSEEAKAFNNVQRGHQHALESYPQFLACSLIGGLTAPISVTAAGILWSIGRVKWASAYAEKGAGGRYSSSFSMFIWYSLLYVQTAAAGTAVALLRQSLA</sequence>
<evidence type="ECO:0000256" key="5">
    <source>
        <dbReference type="SAM" id="Phobius"/>
    </source>
</evidence>
<accession>A0A061S7B3</accession>
<evidence type="ECO:0000256" key="4">
    <source>
        <dbReference type="ARBA" id="ARBA00023136"/>
    </source>
</evidence>
<dbReference type="GO" id="GO:0016020">
    <property type="term" value="C:membrane"/>
    <property type="evidence" value="ECO:0007669"/>
    <property type="project" value="UniProtKB-SubCell"/>
</dbReference>
<dbReference type="InterPro" id="IPR050997">
    <property type="entry name" value="MAPEG"/>
</dbReference>
<dbReference type="GO" id="GO:0006691">
    <property type="term" value="P:leukotriene metabolic process"/>
    <property type="evidence" value="ECO:0007669"/>
    <property type="project" value="UniProtKB-ARBA"/>
</dbReference>
<feature type="transmembrane region" description="Helical" evidence="5">
    <location>
        <begin position="155"/>
        <end position="175"/>
    </location>
</feature>
<keyword evidence="4 5" id="KW-0472">Membrane</keyword>
<keyword evidence="6" id="KW-0808">Transferase</keyword>
<keyword evidence="2 5" id="KW-0812">Transmembrane</keyword>